<name>A0A3Q4HKA4_NEOBR</name>
<dbReference type="AlphaFoldDB" id="A0A3Q4HKA4"/>
<dbReference type="InterPro" id="IPR058753">
    <property type="entry name" value="TIL_OTOGL_Mucin"/>
</dbReference>
<evidence type="ECO:0000313" key="5">
    <source>
        <dbReference type="Proteomes" id="UP000261580"/>
    </source>
</evidence>
<dbReference type="Proteomes" id="UP000261580">
    <property type="component" value="Unassembled WGS sequence"/>
</dbReference>
<evidence type="ECO:0000256" key="2">
    <source>
        <dbReference type="ARBA" id="ARBA00023180"/>
    </source>
</evidence>
<feature type="domain" description="VWFD" evidence="3">
    <location>
        <begin position="1"/>
        <end position="130"/>
    </location>
</feature>
<protein>
    <recommendedName>
        <fullName evidence="3">VWFD domain-containing protein</fullName>
    </recommendedName>
</protein>
<evidence type="ECO:0000313" key="4">
    <source>
        <dbReference type="Ensembl" id="ENSNBRP00000017567.1"/>
    </source>
</evidence>
<dbReference type="Ensembl" id="ENSNBRT00000018040.1">
    <property type="protein sequence ID" value="ENSNBRP00000017567.1"/>
    <property type="gene ID" value="ENSNBRG00000013557.1"/>
</dbReference>
<dbReference type="InterPro" id="IPR050780">
    <property type="entry name" value="Mucin_vWF_Thrombospondin_sf"/>
</dbReference>
<dbReference type="STRING" id="32507.ENSNBRP00000017567"/>
<dbReference type="Pfam" id="PF00094">
    <property type="entry name" value="VWD"/>
    <property type="match status" value="1"/>
</dbReference>
<dbReference type="InterPro" id="IPR014853">
    <property type="entry name" value="VWF/SSPO/ZAN-like_Cys-rich_dom"/>
</dbReference>
<keyword evidence="5" id="KW-1185">Reference proteome</keyword>
<dbReference type="InterPro" id="IPR001846">
    <property type="entry name" value="VWF_type-D"/>
</dbReference>
<organism evidence="4 5">
    <name type="scientific">Neolamprologus brichardi</name>
    <name type="common">Fairy cichlid</name>
    <name type="synonym">Lamprologus brichardi</name>
    <dbReference type="NCBI Taxonomy" id="32507"/>
    <lineage>
        <taxon>Eukaryota</taxon>
        <taxon>Metazoa</taxon>
        <taxon>Chordata</taxon>
        <taxon>Craniata</taxon>
        <taxon>Vertebrata</taxon>
        <taxon>Euteleostomi</taxon>
        <taxon>Actinopterygii</taxon>
        <taxon>Neopterygii</taxon>
        <taxon>Teleostei</taxon>
        <taxon>Neoteleostei</taxon>
        <taxon>Acanthomorphata</taxon>
        <taxon>Ovalentaria</taxon>
        <taxon>Cichlomorphae</taxon>
        <taxon>Cichliformes</taxon>
        <taxon>Cichlidae</taxon>
        <taxon>African cichlids</taxon>
        <taxon>Pseudocrenilabrinae</taxon>
        <taxon>Lamprologini</taxon>
        <taxon>Neolamprologus</taxon>
    </lineage>
</organism>
<dbReference type="PANTHER" id="PTHR11339">
    <property type="entry name" value="EXTRACELLULAR MATRIX GLYCOPROTEIN RELATED"/>
    <property type="match status" value="1"/>
</dbReference>
<dbReference type="Pfam" id="PF08742">
    <property type="entry name" value="C8"/>
    <property type="match status" value="1"/>
</dbReference>
<dbReference type="GeneTree" id="ENSGT00940000164871"/>
<proteinExistence type="predicted"/>
<sequence length="284" mass="31813">MPTIVNLSKYIFSIAIEPTEISFPSLQRNEIKLSRGRVEEDDLGHGPEIVYKIRNVGLYVVVESEIGMAVMWDRKTAVRILLEPTHSGEVCGLCGNFDGDGQNDYTTQGQLVVSNPLEFANSWKVSSSCPDAEVNIDPCAVTPGRHQWAKLMCSIIIGKTFKECHKKVSPFPFYENCIKDSCACDTGGDCECFCTAVAAYAQACNEHDVCIAWRTPEICPVYCDYYNDPIICTWHYNPCHSPCYKTCLNPEGVCLNPIPTLEGRRLSRVSLYYLESDKCAIQKY</sequence>
<dbReference type="PROSITE" id="PS51233">
    <property type="entry name" value="VWFD"/>
    <property type="match status" value="1"/>
</dbReference>
<keyword evidence="1" id="KW-1015">Disulfide bond</keyword>
<keyword evidence="2" id="KW-0325">Glycoprotein</keyword>
<dbReference type="GO" id="GO:0005615">
    <property type="term" value="C:extracellular space"/>
    <property type="evidence" value="ECO:0007669"/>
    <property type="project" value="TreeGrafter"/>
</dbReference>
<dbReference type="SMART" id="SM00832">
    <property type="entry name" value="C8"/>
    <property type="match status" value="1"/>
</dbReference>
<dbReference type="Pfam" id="PF25962">
    <property type="entry name" value="TIL_OTOGL_Mucin"/>
    <property type="match status" value="1"/>
</dbReference>
<dbReference type="PANTHER" id="PTHR11339:SF371">
    <property type="entry name" value="MUCIN-2"/>
    <property type="match status" value="1"/>
</dbReference>
<reference evidence="4" key="2">
    <citation type="submission" date="2025-09" db="UniProtKB">
        <authorList>
            <consortium name="Ensembl"/>
        </authorList>
    </citation>
    <scope>IDENTIFICATION</scope>
</reference>
<reference evidence="4" key="1">
    <citation type="submission" date="2025-08" db="UniProtKB">
        <authorList>
            <consortium name="Ensembl"/>
        </authorList>
    </citation>
    <scope>IDENTIFICATION</scope>
</reference>
<evidence type="ECO:0000259" key="3">
    <source>
        <dbReference type="PROSITE" id="PS51233"/>
    </source>
</evidence>
<dbReference type="OMA" id="PGRHQWA"/>
<dbReference type="GO" id="GO:0031012">
    <property type="term" value="C:extracellular matrix"/>
    <property type="evidence" value="ECO:0007669"/>
    <property type="project" value="TreeGrafter"/>
</dbReference>
<accession>A0A3Q4HKA4</accession>
<evidence type="ECO:0000256" key="1">
    <source>
        <dbReference type="ARBA" id="ARBA00023157"/>
    </source>
</evidence>